<dbReference type="AlphaFoldDB" id="A0A5N7MEM8"/>
<dbReference type="Proteomes" id="UP000403266">
    <property type="component" value="Unassembled WGS sequence"/>
</dbReference>
<comment type="caution">
    <text evidence="2">The sequence shown here is derived from an EMBL/GenBank/DDBJ whole genome shotgun (WGS) entry which is preliminary data.</text>
</comment>
<proteinExistence type="predicted"/>
<reference evidence="2 3" key="1">
    <citation type="journal article" date="2019" name="Syst. Appl. Microbiol.">
        <title>Microvirga tunisiensis sp. nov., a root nodule symbiotic bacterium isolated from Lupinus micranthus and L. luteus grown in Northern Tunisia.</title>
        <authorList>
            <person name="Msaddak A."/>
            <person name="Rejili M."/>
            <person name="Duran D."/>
            <person name="Mars M."/>
            <person name="Palacios J.M."/>
            <person name="Ruiz-Argueso T."/>
            <person name="Rey L."/>
            <person name="Imperial J."/>
        </authorList>
    </citation>
    <scope>NUCLEOTIDE SEQUENCE [LARGE SCALE GENOMIC DNA]</scope>
    <source>
        <strain evidence="2 3">Lmie10</strain>
    </source>
</reference>
<feature type="region of interest" description="Disordered" evidence="1">
    <location>
        <begin position="222"/>
        <end position="248"/>
    </location>
</feature>
<dbReference type="EMBL" id="VOSK01000021">
    <property type="protein sequence ID" value="MPR25325.1"/>
    <property type="molecule type" value="Genomic_DNA"/>
</dbReference>
<dbReference type="RefSeq" id="WP_152710899.1">
    <property type="nucleotide sequence ID" value="NZ_VOSJ01000019.1"/>
</dbReference>
<organism evidence="2 3">
    <name type="scientific">Microvirga tunisiensis</name>
    <dbReference type="NCBI Taxonomy" id="2108360"/>
    <lineage>
        <taxon>Bacteria</taxon>
        <taxon>Pseudomonadati</taxon>
        <taxon>Pseudomonadota</taxon>
        <taxon>Alphaproteobacteria</taxon>
        <taxon>Hyphomicrobiales</taxon>
        <taxon>Methylobacteriaceae</taxon>
        <taxon>Microvirga</taxon>
    </lineage>
</organism>
<sequence>MKNDPVVQAARNNALWCDAVCRVNGGPGEFQASLWFNRHGTPRFYPDAVTLADAAAEADLVDVVTALVASDHQRGWAIKDSFNRLELSCLGFEVLFDAQWLFLESPAGNIGPDDLAIVASETELTAWERAWAGPETGSDARPFRPELLSDPNIVFASLLWDGVIVGGGILNRGCRGCRSLQRLRPGRRCRSGLAGIDDARFEPVSRAASRWLRDGIGSRGGVPERFRGRGRSQNLAPPGQALKTSSHF</sequence>
<keyword evidence="3" id="KW-1185">Reference proteome</keyword>
<protein>
    <submittedName>
        <fullName evidence="2">Uncharacterized protein</fullName>
    </submittedName>
</protein>
<name>A0A5N7MEM8_9HYPH</name>
<evidence type="ECO:0000313" key="3">
    <source>
        <dbReference type="Proteomes" id="UP000403266"/>
    </source>
</evidence>
<evidence type="ECO:0000256" key="1">
    <source>
        <dbReference type="SAM" id="MobiDB-lite"/>
    </source>
</evidence>
<accession>A0A5N7MEM8</accession>
<gene>
    <name evidence="2" type="ORF">FS320_08775</name>
</gene>
<dbReference type="OrthoDB" id="153065at2"/>
<evidence type="ECO:0000313" key="2">
    <source>
        <dbReference type="EMBL" id="MPR25325.1"/>
    </source>
</evidence>